<dbReference type="Gene3D" id="2.40.30.180">
    <property type="entry name" value="Ubiquitin-activating enzyme E1, FCCH domain"/>
    <property type="match status" value="1"/>
</dbReference>
<dbReference type="Pfam" id="PF00899">
    <property type="entry name" value="ThiF"/>
    <property type="match status" value="1"/>
</dbReference>
<dbReference type="GO" id="GO:0004839">
    <property type="term" value="F:ubiquitin activating enzyme activity"/>
    <property type="evidence" value="ECO:0007669"/>
    <property type="project" value="TreeGrafter"/>
</dbReference>
<dbReference type="Proteomes" id="UP000023152">
    <property type="component" value="Unassembled WGS sequence"/>
</dbReference>
<proteinExistence type="predicted"/>
<evidence type="ECO:0000313" key="2">
    <source>
        <dbReference type="EMBL" id="ETO05878.1"/>
    </source>
</evidence>
<dbReference type="EMBL" id="ASPP01027699">
    <property type="protein sequence ID" value="ETO05878.1"/>
    <property type="molecule type" value="Genomic_DNA"/>
</dbReference>
<protein>
    <submittedName>
        <fullName evidence="2">Ubiquitin activating enzyme 2</fullName>
    </submittedName>
</protein>
<keyword evidence="3" id="KW-1185">Reference proteome</keyword>
<dbReference type="GO" id="GO:0006974">
    <property type="term" value="P:DNA damage response"/>
    <property type="evidence" value="ECO:0007669"/>
    <property type="project" value="TreeGrafter"/>
</dbReference>
<sequence>MHTGELTDTFIQSFGAVLVCKTLPKKELFRIDQLCRTRKLKGESGEEKVAPVVFFVAVNHGVTGHIFADFGDAHVVKDPDGEPLKTLVVDSWTESGKITVAAKKHGFEQGQKIRFEDIEGGVCKSGQVNLSVLNGATGIKVRAFIKRLYEKYLFTKADGTKEERERQIFESFQLDLSEAKTADGKVITPEELGPWKTGGIITEVVDPIIKEFRSLEDSLVKPAQGWEQDLWGPPHPDQGAWEKGAGKHVHLQFVTVLEFEAKYGFFPRLHNVEDSDNFVKLFETINEENKKSEKGVTVESVDKRRLRSYSWYFATELTGYCAFLGGIVAQEVVKKFGKYTPIFQWMHSDHIQLVGNAVPADAVPQGSRYDHQISIFGKSFQQLISNQRIFLVGCGALGCEYLKGLAMMGVCTGPKGKLWCTDMDRIEVSNLSRQFLFRAGHVTKPKSITAAAAAKQMNPALNVEALEMKVWAETENFFDDHFWDNLDLCWNALDNVIARKYTDSKCLFHGKPLLESGTQGTKCNSEVIIPFKTKYGCFVRVYYYPKNRILFF</sequence>
<dbReference type="InterPro" id="IPR045886">
    <property type="entry name" value="ThiF/MoeB/HesA"/>
</dbReference>
<dbReference type="AlphaFoldDB" id="X6LVF5"/>
<evidence type="ECO:0000259" key="1">
    <source>
        <dbReference type="Pfam" id="PF00899"/>
    </source>
</evidence>
<comment type="caution">
    <text evidence="2">The sequence shown here is derived from an EMBL/GenBank/DDBJ whole genome shotgun (WGS) entry which is preliminary data.</text>
</comment>
<dbReference type="OrthoDB" id="10252231at2759"/>
<dbReference type="SUPFAM" id="SSF69572">
    <property type="entry name" value="Activating enzymes of the ubiquitin-like proteins"/>
    <property type="match status" value="2"/>
</dbReference>
<dbReference type="InterPro" id="IPR042302">
    <property type="entry name" value="E1_FCCH_sf"/>
</dbReference>
<name>X6LVF5_RETFI</name>
<dbReference type="Gene3D" id="3.40.50.12550">
    <property type="entry name" value="Ubiquitin-activating enzyme E1, inactive adenylation domain, subdomain 2"/>
    <property type="match status" value="1"/>
</dbReference>
<accession>X6LVF5</accession>
<evidence type="ECO:0000313" key="3">
    <source>
        <dbReference type="Proteomes" id="UP000023152"/>
    </source>
</evidence>
<reference evidence="2 3" key="1">
    <citation type="journal article" date="2013" name="Curr. Biol.">
        <title>The Genome of the Foraminiferan Reticulomyxa filosa.</title>
        <authorList>
            <person name="Glockner G."/>
            <person name="Hulsmann N."/>
            <person name="Schleicher M."/>
            <person name="Noegel A.A."/>
            <person name="Eichinger L."/>
            <person name="Gallinger C."/>
            <person name="Pawlowski J."/>
            <person name="Sierra R."/>
            <person name="Euteneuer U."/>
            <person name="Pillet L."/>
            <person name="Moustafa A."/>
            <person name="Platzer M."/>
            <person name="Groth M."/>
            <person name="Szafranski K."/>
            <person name="Schliwa M."/>
        </authorList>
    </citation>
    <scope>NUCLEOTIDE SEQUENCE [LARGE SCALE GENOMIC DNA]</scope>
</reference>
<dbReference type="PANTHER" id="PTHR10953">
    <property type="entry name" value="UBIQUITIN-ACTIVATING ENZYME E1"/>
    <property type="match status" value="1"/>
</dbReference>
<dbReference type="GO" id="GO:0005634">
    <property type="term" value="C:nucleus"/>
    <property type="evidence" value="ECO:0007669"/>
    <property type="project" value="TreeGrafter"/>
</dbReference>
<organism evidence="2 3">
    <name type="scientific">Reticulomyxa filosa</name>
    <dbReference type="NCBI Taxonomy" id="46433"/>
    <lineage>
        <taxon>Eukaryota</taxon>
        <taxon>Sar</taxon>
        <taxon>Rhizaria</taxon>
        <taxon>Retaria</taxon>
        <taxon>Foraminifera</taxon>
        <taxon>Monothalamids</taxon>
        <taxon>Reticulomyxidae</taxon>
        <taxon>Reticulomyxa</taxon>
    </lineage>
</organism>
<dbReference type="InterPro" id="IPR000594">
    <property type="entry name" value="ThiF_NAD_FAD-bd"/>
</dbReference>
<dbReference type="Gene3D" id="3.40.50.720">
    <property type="entry name" value="NAD(P)-binding Rossmann-like Domain"/>
    <property type="match status" value="1"/>
</dbReference>
<dbReference type="GO" id="GO:0006511">
    <property type="term" value="P:ubiquitin-dependent protein catabolic process"/>
    <property type="evidence" value="ECO:0007669"/>
    <property type="project" value="TreeGrafter"/>
</dbReference>
<dbReference type="PANTHER" id="PTHR10953:SF4">
    <property type="entry name" value="UBIQUITIN-ACTIVATING ENZYME E1 C-TERMINAL DOMAIN-CONTAINING PROTEIN"/>
    <property type="match status" value="1"/>
</dbReference>
<dbReference type="InterPro" id="IPR035985">
    <property type="entry name" value="Ubiquitin-activating_enz"/>
</dbReference>
<dbReference type="GO" id="GO:0005737">
    <property type="term" value="C:cytoplasm"/>
    <property type="evidence" value="ECO:0007669"/>
    <property type="project" value="TreeGrafter"/>
</dbReference>
<feature type="domain" description="THIF-type NAD/FAD binding fold" evidence="1">
    <location>
        <begin position="369"/>
        <end position="537"/>
    </location>
</feature>
<gene>
    <name evidence="2" type="ORF">RFI_31519</name>
</gene>